<proteinExistence type="predicted"/>
<organism evidence="1 2">
    <name type="scientific">Fischerella major NIES-592</name>
    <dbReference type="NCBI Taxonomy" id="210994"/>
    <lineage>
        <taxon>Bacteria</taxon>
        <taxon>Bacillati</taxon>
        <taxon>Cyanobacteriota</taxon>
        <taxon>Cyanophyceae</taxon>
        <taxon>Nostocales</taxon>
        <taxon>Hapalosiphonaceae</taxon>
        <taxon>Fischerella</taxon>
    </lineage>
</organism>
<protein>
    <submittedName>
        <fullName evidence="1">Uncharacterized protein</fullName>
    </submittedName>
</protein>
<dbReference type="InterPro" id="IPR041289">
    <property type="entry name" value="Bact_RF_family3"/>
</dbReference>
<dbReference type="Pfam" id="PF18845">
    <property type="entry name" value="baeRF_family3"/>
    <property type="match status" value="1"/>
</dbReference>
<dbReference type="AlphaFoldDB" id="A0A1U7GV86"/>
<keyword evidence="2" id="KW-1185">Reference proteome</keyword>
<accession>A0A1U7GV86</accession>
<comment type="caution">
    <text evidence="1">The sequence shown here is derived from an EMBL/GenBank/DDBJ whole genome shotgun (WGS) entry which is preliminary data.</text>
</comment>
<gene>
    <name evidence="1" type="ORF">NIES592_19175</name>
</gene>
<sequence length="388" mass="43790">MKLISIAQLETLAKRPREVCVSIFLPTYHAGAETQQNPIRFRNLIRKAEELLIEHGCRSEDAKNLLEPVRALNHNEFWQHQSYGLAIFRSQDFLQYYSLPLDFAELVIVSNHFYLKPLFPLFHGDGHFYILALSHDVIRLLKGTRYHIEEIDLTGVLPSLAEVLRFEEPERQTPSHIGTPGATGGRSAVPGGVTVFHGHGAGDEDEKENLSQYFHRVNQALREFLKEEHAPLVLAGVEYLLPIYRQANTYAYLLDASIIGNPKLLAPEELHAQAWEIVEPLFLQSQQEAMNQYKELLGTGKASSQIRETIPAAYQGRVDKLIVAVDRQLWGTFYPDTQTVEVHPHAELNDEDLLDLAATQTILNGGTVYAVESADMPDNTPLAAVFRY</sequence>
<name>A0A1U7GV86_9CYAN</name>
<dbReference type="EMBL" id="MRCA01000013">
    <property type="protein sequence ID" value="OKH12051.1"/>
    <property type="molecule type" value="Genomic_DNA"/>
</dbReference>
<dbReference type="Proteomes" id="UP000186391">
    <property type="component" value="Unassembled WGS sequence"/>
</dbReference>
<dbReference type="RefSeq" id="WP_073556601.1">
    <property type="nucleotide sequence ID" value="NZ_MRCA01000013.1"/>
</dbReference>
<evidence type="ECO:0000313" key="1">
    <source>
        <dbReference type="EMBL" id="OKH12051.1"/>
    </source>
</evidence>
<evidence type="ECO:0000313" key="2">
    <source>
        <dbReference type="Proteomes" id="UP000186391"/>
    </source>
</evidence>
<reference evidence="1 2" key="1">
    <citation type="submission" date="2016-11" db="EMBL/GenBank/DDBJ databases">
        <title>Draft Genome Sequences of Nine Cyanobacterial Strains from Diverse Habitats.</title>
        <authorList>
            <person name="Zhu T."/>
            <person name="Hou S."/>
            <person name="Lu X."/>
            <person name="Hess W.R."/>
        </authorList>
    </citation>
    <scope>NUCLEOTIDE SEQUENCE [LARGE SCALE GENOMIC DNA]</scope>
    <source>
        <strain evidence="1 2">NIES-592</strain>
    </source>
</reference>
<dbReference type="OrthoDB" id="4393931at2"/>